<dbReference type="GO" id="GO:0004756">
    <property type="term" value="F:selenide, water dikinase activity"/>
    <property type="evidence" value="ECO:0007669"/>
    <property type="project" value="UniProtKB-UniRule"/>
</dbReference>
<dbReference type="InterPro" id="IPR036921">
    <property type="entry name" value="PurM-like_N_sf"/>
</dbReference>
<dbReference type="SUPFAM" id="SSF55326">
    <property type="entry name" value="PurM N-terminal domain-like"/>
    <property type="match status" value="1"/>
</dbReference>
<dbReference type="NCBIfam" id="TIGR00476">
    <property type="entry name" value="selD"/>
    <property type="match status" value="1"/>
</dbReference>
<feature type="binding site" evidence="10">
    <location>
        <position position="21"/>
    </location>
    <ligand>
        <name>Mg(2+)</name>
        <dbReference type="ChEBI" id="CHEBI:18420"/>
    </ligand>
</feature>
<dbReference type="Gene3D" id="3.30.1330.10">
    <property type="entry name" value="PurM-like, N-terminal domain"/>
    <property type="match status" value="1"/>
</dbReference>
<protein>
    <recommendedName>
        <fullName evidence="10">Selenide, water dikinase</fullName>
        <ecNumber evidence="10">2.7.9.3</ecNumber>
    </recommendedName>
    <alternativeName>
        <fullName evidence="10">Selenium donor protein</fullName>
    </alternativeName>
    <alternativeName>
        <fullName evidence="10">Selenophosphate synthase</fullName>
    </alternativeName>
</protein>
<feature type="binding site" evidence="10">
    <location>
        <position position="197"/>
    </location>
    <ligand>
        <name>Mg(2+)</name>
        <dbReference type="ChEBI" id="CHEBI:18420"/>
    </ligand>
</feature>
<dbReference type="PANTHER" id="PTHR10256">
    <property type="entry name" value="SELENIDE, WATER DIKINASE"/>
    <property type="match status" value="1"/>
</dbReference>
<feature type="binding site" evidence="10">
    <location>
        <position position="61"/>
    </location>
    <ligand>
        <name>Mg(2+)</name>
        <dbReference type="ChEBI" id="CHEBI:18420"/>
    </ligand>
</feature>
<evidence type="ECO:0000259" key="11">
    <source>
        <dbReference type="Pfam" id="PF00586"/>
    </source>
</evidence>
<gene>
    <name evidence="10" type="primary">selD</name>
    <name evidence="13" type="ordered locus">Gura_3849</name>
</gene>
<feature type="binding site" description="in other chain" evidence="10">
    <location>
        <position position="61"/>
    </location>
    <ligand>
        <name>ATP</name>
        <dbReference type="ChEBI" id="CHEBI:30616"/>
        <note>ligand shared between dimeric partners</note>
    </ligand>
</feature>
<evidence type="ECO:0000256" key="5">
    <source>
        <dbReference type="ARBA" id="ARBA00022777"/>
    </source>
</evidence>
<dbReference type="AlphaFoldDB" id="A5G881"/>
<dbReference type="PANTHER" id="PTHR10256:SF0">
    <property type="entry name" value="INACTIVE SELENIDE, WATER DIKINASE-LIKE PROTEIN-RELATED"/>
    <property type="match status" value="1"/>
</dbReference>
<comment type="cofactor">
    <cofactor evidence="10">
        <name>Mg(2+)</name>
        <dbReference type="ChEBI" id="CHEBI:18420"/>
    </cofactor>
    <text evidence="10">Binds 1 Mg(2+) ion per monomer.</text>
</comment>
<dbReference type="NCBIfam" id="NF002098">
    <property type="entry name" value="PRK00943.1"/>
    <property type="match status" value="1"/>
</dbReference>
<dbReference type="CDD" id="cd02195">
    <property type="entry name" value="SelD"/>
    <property type="match status" value="1"/>
</dbReference>
<keyword evidence="7 10" id="KW-0460">Magnesium</keyword>
<dbReference type="STRING" id="351605.Gura_3849"/>
<evidence type="ECO:0000256" key="6">
    <source>
        <dbReference type="ARBA" id="ARBA00022840"/>
    </source>
</evidence>
<evidence type="ECO:0000256" key="1">
    <source>
        <dbReference type="ARBA" id="ARBA00008026"/>
    </source>
</evidence>
<dbReference type="GO" id="GO:0005524">
    <property type="term" value="F:ATP binding"/>
    <property type="evidence" value="ECO:0007669"/>
    <property type="project" value="UniProtKB-UniRule"/>
</dbReference>
<keyword evidence="14" id="KW-1185">Reference proteome</keyword>
<dbReference type="InterPro" id="IPR010918">
    <property type="entry name" value="PurM-like_C_dom"/>
</dbReference>
<dbReference type="GO" id="GO:0016260">
    <property type="term" value="P:selenocysteine biosynthetic process"/>
    <property type="evidence" value="ECO:0007669"/>
    <property type="project" value="InterPro"/>
</dbReference>
<accession>A5G881</accession>
<feature type="domain" description="PurM-like C-terminal" evidence="12">
    <location>
        <begin position="139"/>
        <end position="315"/>
    </location>
</feature>
<keyword evidence="4 10" id="KW-0547">Nucleotide-binding</keyword>
<evidence type="ECO:0000313" key="13">
    <source>
        <dbReference type="EMBL" id="ABQ27999.1"/>
    </source>
</evidence>
<dbReference type="InterPro" id="IPR004536">
    <property type="entry name" value="SPS/SelD"/>
</dbReference>
<evidence type="ECO:0000256" key="7">
    <source>
        <dbReference type="ARBA" id="ARBA00022842"/>
    </source>
</evidence>
<comment type="function">
    <text evidence="10">Synthesizes selenophosphate from selenide and ATP.</text>
</comment>
<feature type="binding site" description="in other chain" evidence="10">
    <location>
        <begin position="18"/>
        <end position="20"/>
    </location>
    <ligand>
        <name>ATP</name>
        <dbReference type="ChEBI" id="CHEBI:30616"/>
        <note>ligand shared between dimeric partners</note>
    </ligand>
</feature>
<comment type="subunit">
    <text evidence="10">Homodimer.</text>
</comment>
<evidence type="ECO:0000256" key="9">
    <source>
        <dbReference type="ARBA" id="ARBA00023266"/>
    </source>
</evidence>
<dbReference type="InterPro" id="IPR023061">
    <property type="entry name" value="SelD_I"/>
</dbReference>
<dbReference type="PIRSF" id="PIRSF036407">
    <property type="entry name" value="Selenphspht_syn"/>
    <property type="match status" value="1"/>
</dbReference>
<dbReference type="InterPro" id="IPR016188">
    <property type="entry name" value="PurM-like_N"/>
</dbReference>
<evidence type="ECO:0000313" key="14">
    <source>
        <dbReference type="Proteomes" id="UP000006695"/>
    </source>
</evidence>
<keyword evidence="3 10" id="KW-0479">Metal-binding</keyword>
<keyword evidence="8" id="KW-0712">Selenocysteine</keyword>
<reference evidence="13 14" key="1">
    <citation type="submission" date="2007-05" db="EMBL/GenBank/DDBJ databases">
        <title>Complete sequence of Geobacter uraniireducens Rf4.</title>
        <authorList>
            <consortium name="US DOE Joint Genome Institute"/>
            <person name="Copeland A."/>
            <person name="Lucas S."/>
            <person name="Lapidus A."/>
            <person name="Barry K."/>
            <person name="Detter J.C."/>
            <person name="Glavina del Rio T."/>
            <person name="Hammon N."/>
            <person name="Israni S."/>
            <person name="Dalin E."/>
            <person name="Tice H."/>
            <person name="Pitluck S."/>
            <person name="Chertkov O."/>
            <person name="Brettin T."/>
            <person name="Bruce D."/>
            <person name="Han C."/>
            <person name="Schmutz J."/>
            <person name="Larimer F."/>
            <person name="Land M."/>
            <person name="Hauser L."/>
            <person name="Kyrpides N."/>
            <person name="Mikhailova N."/>
            <person name="Shelobolina E."/>
            <person name="Aklujkar M."/>
            <person name="Lovley D."/>
            <person name="Richardson P."/>
        </authorList>
    </citation>
    <scope>NUCLEOTIDE SEQUENCE [LARGE SCALE GENOMIC DNA]</scope>
    <source>
        <strain evidence="13 14">Rf4</strain>
    </source>
</reference>
<dbReference type="EC" id="2.7.9.3" evidence="10"/>
<feature type="binding site" description="in other chain" evidence="10">
    <location>
        <position position="38"/>
    </location>
    <ligand>
        <name>ATP</name>
        <dbReference type="ChEBI" id="CHEBI:30616"/>
        <note>ligand shared between dimeric partners</note>
    </ligand>
</feature>
<comment type="caution">
    <text evidence="10">Lacks conserved residue(s) required for the propagation of feature annotation.</text>
</comment>
<dbReference type="SUPFAM" id="SSF56042">
    <property type="entry name" value="PurM C-terminal domain-like"/>
    <property type="match status" value="1"/>
</dbReference>
<dbReference type="GO" id="GO:0000287">
    <property type="term" value="F:magnesium ion binding"/>
    <property type="evidence" value="ECO:0007669"/>
    <property type="project" value="UniProtKB-UniRule"/>
</dbReference>
<feature type="binding site" evidence="10">
    <location>
        <begin position="109"/>
        <end position="111"/>
    </location>
    <ligand>
        <name>ATP</name>
        <dbReference type="ChEBI" id="CHEBI:30616"/>
        <note>ligand shared between dimeric partners</note>
    </ligand>
</feature>
<dbReference type="FunFam" id="3.90.650.10:FF:000004">
    <property type="entry name" value="Selenide, water dikinase"/>
    <property type="match status" value="1"/>
</dbReference>
<evidence type="ECO:0000256" key="2">
    <source>
        <dbReference type="ARBA" id="ARBA00022679"/>
    </source>
</evidence>
<evidence type="ECO:0000256" key="4">
    <source>
        <dbReference type="ARBA" id="ARBA00022741"/>
    </source>
</evidence>
<keyword evidence="6 10" id="KW-0067">ATP-binding</keyword>
<name>A5G881_GEOUR</name>
<evidence type="ECO:0000256" key="3">
    <source>
        <dbReference type="ARBA" id="ARBA00022723"/>
    </source>
</evidence>
<keyword evidence="9 10" id="KW-0711">Selenium</keyword>
<dbReference type="Pfam" id="PF00586">
    <property type="entry name" value="AIRS"/>
    <property type="match status" value="1"/>
</dbReference>
<sequence length="317" mass="32642">MSGLVQADDPDLLVGADTADDAGVYRIGERLALVETTDIITPLVDDPFTFGRIAAANAISDIYAMGGKPVTAMNLVFFPACDLPGEVLSRILAGGQAAISEAGACLVGGHTVEDAELKYGLAVTGLIDPEQIVRNSTARAGDRLLLTKPLGTGIVSTAIKADMVSAGVADAAIGWMTMLNSIAAELMLECGASAATDVTGFGLIGHACEMAVGAGVTIRLDPAKVPLMAGVDELIRDGLVPAGCYRNRDHYSRFLNCGSIPADALLPLFDPQTSGGLLISLAPTSAELFLARAAEIGCFAVSVGEVLPRRESALEIV</sequence>
<proteinExistence type="inferred from homology"/>
<keyword evidence="2 10" id="KW-0808">Transferase</keyword>
<keyword evidence="5 10" id="KW-0418">Kinase</keyword>
<dbReference type="Pfam" id="PF02769">
    <property type="entry name" value="AIRS_C"/>
    <property type="match status" value="1"/>
</dbReference>
<organism evidence="13 14">
    <name type="scientific">Geotalea uraniireducens (strain Rf4)</name>
    <name type="common">Geobacter uraniireducens</name>
    <dbReference type="NCBI Taxonomy" id="351605"/>
    <lineage>
        <taxon>Bacteria</taxon>
        <taxon>Pseudomonadati</taxon>
        <taxon>Thermodesulfobacteriota</taxon>
        <taxon>Desulfuromonadia</taxon>
        <taxon>Geobacterales</taxon>
        <taxon>Geobacteraceae</taxon>
        <taxon>Geotalea</taxon>
    </lineage>
</organism>
<dbReference type="InterPro" id="IPR036676">
    <property type="entry name" value="PurM-like_C_sf"/>
</dbReference>
<dbReference type="HOGENOM" id="CLU_032859_0_1_7"/>
<feature type="domain" description="PurM-like N-terminal" evidence="11">
    <location>
        <begin position="20"/>
        <end position="127"/>
    </location>
</feature>
<evidence type="ECO:0000256" key="8">
    <source>
        <dbReference type="ARBA" id="ARBA00022933"/>
    </source>
</evidence>
<dbReference type="KEGG" id="gur:Gura_3849"/>
<dbReference type="Gene3D" id="3.90.650.10">
    <property type="entry name" value="PurM-like C-terminal domain"/>
    <property type="match status" value="1"/>
</dbReference>
<dbReference type="HAMAP" id="MF_00625">
    <property type="entry name" value="SelD"/>
    <property type="match status" value="1"/>
</dbReference>
<comment type="catalytic activity">
    <reaction evidence="10">
        <text>hydrogenselenide + ATP + H2O = selenophosphate + AMP + phosphate + 2 H(+)</text>
        <dbReference type="Rhea" id="RHEA:18737"/>
        <dbReference type="ChEBI" id="CHEBI:15377"/>
        <dbReference type="ChEBI" id="CHEBI:15378"/>
        <dbReference type="ChEBI" id="CHEBI:16144"/>
        <dbReference type="ChEBI" id="CHEBI:29317"/>
        <dbReference type="ChEBI" id="CHEBI:30616"/>
        <dbReference type="ChEBI" id="CHEBI:43474"/>
        <dbReference type="ChEBI" id="CHEBI:456215"/>
        <dbReference type="EC" id="2.7.9.3"/>
    </reaction>
</comment>
<dbReference type="GO" id="GO:0005737">
    <property type="term" value="C:cytoplasm"/>
    <property type="evidence" value="ECO:0007669"/>
    <property type="project" value="TreeGrafter"/>
</dbReference>
<dbReference type="Proteomes" id="UP000006695">
    <property type="component" value="Chromosome"/>
</dbReference>
<evidence type="ECO:0000259" key="12">
    <source>
        <dbReference type="Pfam" id="PF02769"/>
    </source>
</evidence>
<evidence type="ECO:0000256" key="10">
    <source>
        <dbReference type="HAMAP-Rule" id="MF_00625"/>
    </source>
</evidence>
<comment type="similarity">
    <text evidence="1 10">Belongs to the selenophosphate synthase 1 family. Class I subfamily.</text>
</comment>
<dbReference type="EMBL" id="CP000698">
    <property type="protein sequence ID" value="ABQ27999.1"/>
    <property type="molecule type" value="Genomic_DNA"/>
</dbReference>